<dbReference type="SUPFAM" id="SSF52799">
    <property type="entry name" value="(Phosphotyrosine protein) phosphatases II"/>
    <property type="match status" value="1"/>
</dbReference>
<dbReference type="PROSITE" id="PS50055">
    <property type="entry name" value="TYR_PHOSPHATASE_PTP"/>
    <property type="match status" value="1"/>
</dbReference>
<evidence type="ECO:0000313" key="7">
    <source>
        <dbReference type="EMBL" id="KAG1539625.1"/>
    </source>
</evidence>
<dbReference type="CDD" id="cd01446">
    <property type="entry name" value="DSP_MapKP"/>
    <property type="match status" value="1"/>
</dbReference>
<dbReference type="EC" id="3.1.3.48" evidence="2"/>
<dbReference type="InterPro" id="IPR003595">
    <property type="entry name" value="Tyr_Pase_cat"/>
</dbReference>
<dbReference type="CDD" id="cd18533">
    <property type="entry name" value="PTP_fungal"/>
    <property type="match status" value="1"/>
</dbReference>
<feature type="compositionally biased region" description="Low complexity" evidence="3">
    <location>
        <begin position="104"/>
        <end position="115"/>
    </location>
</feature>
<dbReference type="InterPro" id="IPR000242">
    <property type="entry name" value="PTP_cat"/>
</dbReference>
<gene>
    <name evidence="7" type="ORF">G6F51_009026</name>
</gene>
<sequence length="754" mass="84766">MSLTFESPTHIGNQANDAYFTPLNAPTSLSTTSNSNNINNSTNDSLTASTPYYTAPINPVLHQEFLNAIQARQASQPTVLSSPSSGQKPVLAMGSLANRRLKLQQQQQQQSQQKQKMTDNECSTLPSVAPIDPNQLNELLTKTNSGSLLILDVRSFVQFSHSRICGSINVSIPNTILKRPTFTLDKVYEAIVHEGAREKLRSWQTADHIVFYDQQSQFLQENNACTYLSTKLIKSGFKGRLHYLKGGFDSFSDQYVEKIESNPISPTSGPMNGGIPTGPPTTIGGTSGFSLNLNGGGGRRPMLRLNNLPMATPTLGPFTAPMPQFDNQAFNPFFSNIRQNMELSHGPIRERFPIRLPPKCHIDPSDNDHIQVDRSPLRVAGGQMDSEHANCFKAPTWLQNTVKEQGPKLLAESYEKLERTEQRRLQNIMHFHSKHTNNPAEFPFSIVAGIEMGALNRYTNIWPYEYTRVKIKEHHSSDYINASYVQYIDGEGCTSDAKPEAIDVKYIEAMKNSKKTSPYRQYISTQGPLPATFNDFWQVVWEQDSRVLVMLTKEEEMNKIKCHRYWPKTLNEAVTYGQTTVTLTSENIHKVKSLGDDKNEEDAIIIRQLTISKKEDSRSITHLQYTGWMDFGVPDNPLGTLQIIQMASKAQETYSKRDSAVGPMIVHCSAGCGRSGAFCAIDTVLYRLSQTNCNTKSDVLLETISRFREQRLSMVQTLRQFVFCYEAIWWWLLGYGQDIDSKSSANAEDMDTSL</sequence>
<evidence type="ECO:0000259" key="6">
    <source>
        <dbReference type="PROSITE" id="PS50206"/>
    </source>
</evidence>
<dbReference type="EMBL" id="JAANIT010001579">
    <property type="protein sequence ID" value="KAG1539625.1"/>
    <property type="molecule type" value="Genomic_DNA"/>
</dbReference>
<dbReference type="Pfam" id="PF00581">
    <property type="entry name" value="Rhodanese"/>
    <property type="match status" value="1"/>
</dbReference>
<dbReference type="InterPro" id="IPR050348">
    <property type="entry name" value="Protein-Tyr_Phosphatase"/>
</dbReference>
<name>A0A9P6Y5J9_RHIOR</name>
<dbReference type="PROSITE" id="PS50056">
    <property type="entry name" value="TYR_PHOSPHATASE_2"/>
    <property type="match status" value="1"/>
</dbReference>
<feature type="domain" description="Tyrosine specific protein phosphatases" evidence="5">
    <location>
        <begin position="641"/>
        <end position="722"/>
    </location>
</feature>
<dbReference type="SMART" id="SM00450">
    <property type="entry name" value="RHOD"/>
    <property type="match status" value="1"/>
</dbReference>
<feature type="domain" description="Rhodanese" evidence="6">
    <location>
        <begin position="144"/>
        <end position="260"/>
    </location>
</feature>
<dbReference type="InterPro" id="IPR029021">
    <property type="entry name" value="Prot-tyrosine_phosphatase-like"/>
</dbReference>
<dbReference type="InterPro" id="IPR036873">
    <property type="entry name" value="Rhodanese-like_dom_sf"/>
</dbReference>
<dbReference type="SUPFAM" id="SSF52821">
    <property type="entry name" value="Rhodanese/Cell cycle control phosphatase"/>
    <property type="match status" value="1"/>
</dbReference>
<dbReference type="AlphaFoldDB" id="A0A9P6Y5J9"/>
<comment type="caution">
    <text evidence="7">The sequence shown here is derived from an EMBL/GenBank/DDBJ whole genome shotgun (WGS) entry which is preliminary data.</text>
</comment>
<dbReference type="Proteomes" id="UP000717996">
    <property type="component" value="Unassembled WGS sequence"/>
</dbReference>
<feature type="region of interest" description="Disordered" evidence="3">
    <location>
        <begin position="101"/>
        <end position="125"/>
    </location>
</feature>
<dbReference type="InterPro" id="IPR016130">
    <property type="entry name" value="Tyr_Pase_AS"/>
</dbReference>
<evidence type="ECO:0000256" key="1">
    <source>
        <dbReference type="ARBA" id="ARBA00009649"/>
    </source>
</evidence>
<dbReference type="PRINTS" id="PR00700">
    <property type="entry name" value="PRTYPHPHTASE"/>
</dbReference>
<feature type="domain" description="Tyrosine-protein phosphatase" evidence="4">
    <location>
        <begin position="456"/>
        <end position="731"/>
    </location>
</feature>
<dbReference type="SMART" id="SM00194">
    <property type="entry name" value="PTPc"/>
    <property type="match status" value="1"/>
</dbReference>
<dbReference type="SMART" id="SM00404">
    <property type="entry name" value="PTPc_motif"/>
    <property type="match status" value="1"/>
</dbReference>
<dbReference type="PANTHER" id="PTHR19134:SF561">
    <property type="entry name" value="PROTEIN TYROSINE PHOSPHATASE 36E, ISOFORM A"/>
    <property type="match status" value="1"/>
</dbReference>
<proteinExistence type="inferred from homology"/>
<protein>
    <recommendedName>
        <fullName evidence="2">protein-tyrosine-phosphatase</fullName>
        <ecNumber evidence="2">3.1.3.48</ecNumber>
    </recommendedName>
</protein>
<dbReference type="InterPro" id="IPR000387">
    <property type="entry name" value="Tyr_Pase_dom"/>
</dbReference>
<evidence type="ECO:0000256" key="2">
    <source>
        <dbReference type="ARBA" id="ARBA00013064"/>
    </source>
</evidence>
<evidence type="ECO:0000259" key="5">
    <source>
        <dbReference type="PROSITE" id="PS50056"/>
    </source>
</evidence>
<evidence type="ECO:0000256" key="3">
    <source>
        <dbReference type="SAM" id="MobiDB-lite"/>
    </source>
</evidence>
<dbReference type="GO" id="GO:0004725">
    <property type="term" value="F:protein tyrosine phosphatase activity"/>
    <property type="evidence" value="ECO:0007669"/>
    <property type="project" value="UniProtKB-EC"/>
</dbReference>
<evidence type="ECO:0000259" key="4">
    <source>
        <dbReference type="PROSITE" id="PS50055"/>
    </source>
</evidence>
<evidence type="ECO:0000313" key="8">
    <source>
        <dbReference type="Proteomes" id="UP000717996"/>
    </source>
</evidence>
<reference evidence="7" key="1">
    <citation type="journal article" date="2020" name="Microb. Genom.">
        <title>Genetic diversity of clinical and environmental Mucorales isolates obtained from an investigation of mucormycosis cases among solid organ transplant recipients.</title>
        <authorList>
            <person name="Nguyen M.H."/>
            <person name="Kaul D."/>
            <person name="Muto C."/>
            <person name="Cheng S.J."/>
            <person name="Richter R.A."/>
            <person name="Bruno V.M."/>
            <person name="Liu G."/>
            <person name="Beyhan S."/>
            <person name="Sundermann A.J."/>
            <person name="Mounaud S."/>
            <person name="Pasculle A.W."/>
            <person name="Nierman W.C."/>
            <person name="Driscoll E."/>
            <person name="Cumbie R."/>
            <person name="Clancy C.J."/>
            <person name="Dupont C.L."/>
        </authorList>
    </citation>
    <scope>NUCLEOTIDE SEQUENCE</scope>
    <source>
        <strain evidence="7">GL16</strain>
    </source>
</reference>
<dbReference type="OrthoDB" id="10253954at2759"/>
<dbReference type="Pfam" id="PF00102">
    <property type="entry name" value="Y_phosphatase"/>
    <property type="match status" value="1"/>
</dbReference>
<accession>A0A9P6Y5J9</accession>
<dbReference type="PROSITE" id="PS00383">
    <property type="entry name" value="TYR_PHOSPHATASE_1"/>
    <property type="match status" value="1"/>
</dbReference>
<dbReference type="PANTHER" id="PTHR19134">
    <property type="entry name" value="RECEPTOR-TYPE TYROSINE-PROTEIN PHOSPHATASE"/>
    <property type="match status" value="1"/>
</dbReference>
<dbReference type="PROSITE" id="PS50206">
    <property type="entry name" value="RHODANESE_3"/>
    <property type="match status" value="1"/>
</dbReference>
<dbReference type="InterPro" id="IPR001763">
    <property type="entry name" value="Rhodanese-like_dom"/>
</dbReference>
<dbReference type="Gene3D" id="3.40.250.10">
    <property type="entry name" value="Rhodanese-like domain"/>
    <property type="match status" value="1"/>
</dbReference>
<dbReference type="Gene3D" id="3.90.190.10">
    <property type="entry name" value="Protein tyrosine phosphatase superfamily"/>
    <property type="match status" value="1"/>
</dbReference>
<comment type="similarity">
    <text evidence="1">Belongs to the protein-tyrosine phosphatase family. Non-receptor class subfamily.</text>
</comment>
<organism evidence="7 8">
    <name type="scientific">Rhizopus oryzae</name>
    <name type="common">Mucormycosis agent</name>
    <name type="synonym">Rhizopus arrhizus var. delemar</name>
    <dbReference type="NCBI Taxonomy" id="64495"/>
    <lineage>
        <taxon>Eukaryota</taxon>
        <taxon>Fungi</taxon>
        <taxon>Fungi incertae sedis</taxon>
        <taxon>Mucoromycota</taxon>
        <taxon>Mucoromycotina</taxon>
        <taxon>Mucoromycetes</taxon>
        <taxon>Mucorales</taxon>
        <taxon>Mucorineae</taxon>
        <taxon>Rhizopodaceae</taxon>
        <taxon>Rhizopus</taxon>
    </lineage>
</organism>